<accession>A0ABD5AJY0</accession>
<dbReference type="EMBL" id="JAUSQP010000001">
    <property type="protein sequence ID" value="MDP9802633.1"/>
    <property type="molecule type" value="Genomic_DNA"/>
</dbReference>
<dbReference type="InterPro" id="IPR006694">
    <property type="entry name" value="Fatty_acid_hydroxylase"/>
</dbReference>
<protein>
    <submittedName>
        <fullName evidence="3">Sterol desaturase/sphingolipid hydroxylase (Fatty acid hydroxylase superfamily)</fullName>
    </submittedName>
</protein>
<dbReference type="AlphaFoldDB" id="A0ABD5AJY0"/>
<keyword evidence="1" id="KW-0812">Transmembrane</keyword>
<keyword evidence="1" id="KW-0472">Membrane</keyword>
<evidence type="ECO:0000259" key="2">
    <source>
        <dbReference type="Pfam" id="PF04116"/>
    </source>
</evidence>
<reference evidence="3 4" key="1">
    <citation type="submission" date="2023-07" db="EMBL/GenBank/DDBJ databases">
        <title>Sorghum-associated microbial communities from plants grown in Nebraska, USA.</title>
        <authorList>
            <person name="Schachtman D."/>
        </authorList>
    </citation>
    <scope>NUCLEOTIDE SEQUENCE [LARGE SCALE GENOMIC DNA]</scope>
    <source>
        <strain evidence="3 4">CC146</strain>
    </source>
</reference>
<organism evidence="3 4">
    <name type="scientific">Acinetobacter calcoaceticus</name>
    <dbReference type="NCBI Taxonomy" id="471"/>
    <lineage>
        <taxon>Bacteria</taxon>
        <taxon>Pseudomonadati</taxon>
        <taxon>Pseudomonadota</taxon>
        <taxon>Gammaproteobacteria</taxon>
        <taxon>Moraxellales</taxon>
        <taxon>Moraxellaceae</taxon>
        <taxon>Acinetobacter</taxon>
        <taxon>Acinetobacter calcoaceticus/baumannii complex</taxon>
    </lineage>
</organism>
<keyword evidence="1" id="KW-1133">Transmembrane helix</keyword>
<feature type="transmembrane region" description="Helical" evidence="1">
    <location>
        <begin position="83"/>
        <end position="109"/>
    </location>
</feature>
<feature type="domain" description="Fatty acid hydroxylase" evidence="2">
    <location>
        <begin position="17"/>
        <end position="159"/>
    </location>
</feature>
<evidence type="ECO:0000313" key="3">
    <source>
        <dbReference type="EMBL" id="MDP9802633.1"/>
    </source>
</evidence>
<comment type="caution">
    <text evidence="3">The sequence shown here is derived from an EMBL/GenBank/DDBJ whole genome shotgun (WGS) entry which is preliminary data.</text>
</comment>
<dbReference type="Pfam" id="PF04116">
    <property type="entry name" value="FA_hydroxylase"/>
    <property type="match status" value="1"/>
</dbReference>
<name>A0ABD5AJY0_ACICA</name>
<gene>
    <name evidence="3" type="ORF">J2771_000887</name>
</gene>
<dbReference type="Proteomes" id="UP001240164">
    <property type="component" value="Unassembled WGS sequence"/>
</dbReference>
<evidence type="ECO:0000256" key="1">
    <source>
        <dbReference type="SAM" id="Phobius"/>
    </source>
</evidence>
<proteinExistence type="predicted"/>
<sequence length="220" mass="25487">MALNCNLEEVTNMLGFPVGVFVANGLEWYFHKVWLHEFPSQYRNSPFFTHIAHHKRARLNGFHDEGYTESMLKNAEIYNEKTALIGLAGAATIFLPVAPFFTAGLYYGLWNYWRVHAKSHLDPEYAKKRIPWHYDHHMTSNQNANWCVTRPWFDYIMGTRVTTEVSKTETNPLGIKLPKWVEKPINSAARRLLAKSFAKIDLNSRQDQSNLREGIEVSLT</sequence>
<evidence type="ECO:0000313" key="4">
    <source>
        <dbReference type="Proteomes" id="UP001240164"/>
    </source>
</evidence>